<evidence type="ECO:0000259" key="8">
    <source>
        <dbReference type="PROSITE" id="PS50109"/>
    </source>
</evidence>
<keyword evidence="4" id="KW-0808">Transferase</keyword>
<comment type="catalytic activity">
    <reaction evidence="1">
        <text>ATP + protein L-histidine = ADP + protein N-phospho-L-histidine.</text>
        <dbReference type="EC" id="2.7.13.3"/>
    </reaction>
</comment>
<dbReference type="InterPro" id="IPR011006">
    <property type="entry name" value="CheY-like_superfamily"/>
</dbReference>
<dbReference type="Gene3D" id="1.10.287.130">
    <property type="match status" value="1"/>
</dbReference>
<dbReference type="EMBL" id="CP139781">
    <property type="protein sequence ID" value="WRQ85688.1"/>
    <property type="molecule type" value="Genomic_DNA"/>
</dbReference>
<dbReference type="InterPro" id="IPR036097">
    <property type="entry name" value="HisK_dim/P_sf"/>
</dbReference>
<dbReference type="SMART" id="SM00448">
    <property type="entry name" value="REC"/>
    <property type="match status" value="1"/>
</dbReference>
<reference evidence="10 11" key="1">
    <citation type="submission" date="2021-08" db="EMBL/GenBank/DDBJ databases">
        <authorList>
            <person name="Zhang D."/>
            <person name="Zhang A."/>
            <person name="Wang L."/>
        </authorList>
    </citation>
    <scope>NUCLEOTIDE SEQUENCE [LARGE SCALE GENOMIC DNA]</scope>
    <source>
        <strain evidence="10 11">WL0086</strain>
    </source>
</reference>
<evidence type="ECO:0000259" key="9">
    <source>
        <dbReference type="PROSITE" id="PS50110"/>
    </source>
</evidence>
<name>A0ABZ1C396_9BACT</name>
<accession>A0ABZ1C396</accession>
<dbReference type="EC" id="2.7.13.3" evidence="2"/>
<dbReference type="Pfam" id="PF00072">
    <property type="entry name" value="Response_reg"/>
    <property type="match status" value="1"/>
</dbReference>
<keyword evidence="5" id="KW-0418">Kinase</keyword>
<dbReference type="InterPro" id="IPR004358">
    <property type="entry name" value="Sig_transdc_His_kin-like_C"/>
</dbReference>
<dbReference type="PRINTS" id="PR00344">
    <property type="entry name" value="BCTRLSENSOR"/>
</dbReference>
<dbReference type="SUPFAM" id="SSF55785">
    <property type="entry name" value="PYP-like sensor domain (PAS domain)"/>
    <property type="match status" value="1"/>
</dbReference>
<dbReference type="CDD" id="cd16922">
    <property type="entry name" value="HATPase_EvgS-ArcB-TorS-like"/>
    <property type="match status" value="1"/>
</dbReference>
<dbReference type="PROSITE" id="PS50109">
    <property type="entry name" value="HIS_KIN"/>
    <property type="match status" value="1"/>
</dbReference>
<dbReference type="PANTHER" id="PTHR43047:SF72">
    <property type="entry name" value="OSMOSENSING HISTIDINE PROTEIN KINASE SLN1"/>
    <property type="match status" value="1"/>
</dbReference>
<dbReference type="SUPFAM" id="SSF55874">
    <property type="entry name" value="ATPase domain of HSP90 chaperone/DNA topoisomerase II/histidine kinase"/>
    <property type="match status" value="1"/>
</dbReference>
<dbReference type="Gene3D" id="3.30.565.10">
    <property type="entry name" value="Histidine kinase-like ATPase, C-terminal domain"/>
    <property type="match status" value="1"/>
</dbReference>
<protein>
    <recommendedName>
        <fullName evidence="2">histidine kinase</fullName>
        <ecNumber evidence="2">2.7.13.3</ecNumber>
    </recommendedName>
</protein>
<feature type="modified residue" description="4-aspartylphosphate" evidence="6">
    <location>
        <position position="506"/>
    </location>
</feature>
<dbReference type="InterPro" id="IPR003661">
    <property type="entry name" value="HisK_dim/P_dom"/>
</dbReference>
<evidence type="ECO:0000256" key="1">
    <source>
        <dbReference type="ARBA" id="ARBA00000085"/>
    </source>
</evidence>
<evidence type="ECO:0000313" key="10">
    <source>
        <dbReference type="EMBL" id="WRQ85688.1"/>
    </source>
</evidence>
<dbReference type="SUPFAM" id="SSF47384">
    <property type="entry name" value="Homodimeric domain of signal transducing histidine kinase"/>
    <property type="match status" value="1"/>
</dbReference>
<dbReference type="InterPro" id="IPR013656">
    <property type="entry name" value="PAS_4"/>
</dbReference>
<dbReference type="InterPro" id="IPR001789">
    <property type="entry name" value="Sig_transdc_resp-reg_receiver"/>
</dbReference>
<dbReference type="CDD" id="cd00082">
    <property type="entry name" value="HisKA"/>
    <property type="match status" value="1"/>
</dbReference>
<evidence type="ECO:0000256" key="7">
    <source>
        <dbReference type="SAM" id="Coils"/>
    </source>
</evidence>
<dbReference type="PANTHER" id="PTHR43047">
    <property type="entry name" value="TWO-COMPONENT HISTIDINE PROTEIN KINASE"/>
    <property type="match status" value="1"/>
</dbReference>
<dbReference type="PROSITE" id="PS50110">
    <property type="entry name" value="RESPONSE_REGULATORY"/>
    <property type="match status" value="1"/>
</dbReference>
<dbReference type="CDD" id="cd17546">
    <property type="entry name" value="REC_hyHK_CKI1_RcsC-like"/>
    <property type="match status" value="1"/>
</dbReference>
<keyword evidence="7" id="KW-0175">Coiled coil</keyword>
<dbReference type="SUPFAM" id="SSF52172">
    <property type="entry name" value="CheY-like"/>
    <property type="match status" value="1"/>
</dbReference>
<keyword evidence="3 6" id="KW-0597">Phosphoprotein</keyword>
<keyword evidence="11" id="KW-1185">Reference proteome</keyword>
<evidence type="ECO:0000256" key="6">
    <source>
        <dbReference type="PROSITE-ProRule" id="PRU00169"/>
    </source>
</evidence>
<dbReference type="Gene3D" id="3.30.450.20">
    <property type="entry name" value="PAS domain"/>
    <property type="match status" value="1"/>
</dbReference>
<evidence type="ECO:0000256" key="4">
    <source>
        <dbReference type="ARBA" id="ARBA00022679"/>
    </source>
</evidence>
<dbReference type="Pfam" id="PF08448">
    <property type="entry name" value="PAS_4"/>
    <property type="match status" value="1"/>
</dbReference>
<evidence type="ECO:0000256" key="3">
    <source>
        <dbReference type="ARBA" id="ARBA00022553"/>
    </source>
</evidence>
<dbReference type="GO" id="GO:0005524">
    <property type="term" value="F:ATP binding"/>
    <property type="evidence" value="ECO:0007669"/>
    <property type="project" value="UniProtKB-KW"/>
</dbReference>
<evidence type="ECO:0000256" key="2">
    <source>
        <dbReference type="ARBA" id="ARBA00012438"/>
    </source>
</evidence>
<feature type="domain" description="Histidine kinase" evidence="8">
    <location>
        <begin position="214"/>
        <end position="431"/>
    </location>
</feature>
<dbReference type="InterPro" id="IPR005467">
    <property type="entry name" value="His_kinase_dom"/>
</dbReference>
<evidence type="ECO:0000256" key="5">
    <source>
        <dbReference type="ARBA" id="ARBA00022777"/>
    </source>
</evidence>
<evidence type="ECO:0000313" key="11">
    <source>
        <dbReference type="Proteomes" id="UP000738431"/>
    </source>
</evidence>
<dbReference type="RefSeq" id="WP_221032771.1">
    <property type="nucleotide sequence ID" value="NZ_CP139781.1"/>
</dbReference>
<organism evidence="10 11">
    <name type="scientific">Actomonas aquatica</name>
    <dbReference type="NCBI Taxonomy" id="2866162"/>
    <lineage>
        <taxon>Bacteria</taxon>
        <taxon>Pseudomonadati</taxon>
        <taxon>Verrucomicrobiota</taxon>
        <taxon>Opitutia</taxon>
        <taxon>Opitutales</taxon>
        <taxon>Opitutaceae</taxon>
        <taxon>Actomonas</taxon>
    </lineage>
</organism>
<dbReference type="SMART" id="SM00388">
    <property type="entry name" value="HisKA"/>
    <property type="match status" value="1"/>
</dbReference>
<keyword evidence="10" id="KW-0067">ATP-binding</keyword>
<dbReference type="InterPro" id="IPR036890">
    <property type="entry name" value="HATPase_C_sf"/>
</dbReference>
<dbReference type="Proteomes" id="UP000738431">
    <property type="component" value="Chromosome"/>
</dbReference>
<dbReference type="InterPro" id="IPR035965">
    <property type="entry name" value="PAS-like_dom_sf"/>
</dbReference>
<feature type="domain" description="Response regulatory" evidence="9">
    <location>
        <begin position="456"/>
        <end position="575"/>
    </location>
</feature>
<sequence>MHPLLARQIRKKLVGLDVTSGPLADFLEAVDAAYVQADQEREFVERTLEVVSEELTAANEKIRHDAESRLQDLTRYYEQTLELQQGMILCFRREQGRFVHTLCRGALALRLGWSAEAVEGKALEDFLPADQVTVVRAAYEQAWSGQAATYEGFDAANELWYVAQLQPRYSEGAVTEVIVSAVEITEFKHSEAELRQAKETAESADRAKSDFLAVMSHEIRTPMNAVIGFTSLLRETELDGAQERYVRMIESSGEGLLEVINDVLDISKIEAGRLELSVEPVDPRMVAADVVDMMRSRLEGKDLALKVEVVGPLPPFVRCDRARLRQILLNLVGNAVKFTAKGSVQVELDYQSPDRLIGRVIDTGIGIAADSLDRLFKPFSQVDSSTTRNYGGTGLGLAICRRLCEALGGGIEVQSVEGQGSTFEFCLTAPEAVDPMDGVHDAAEAEPEAEPSDPASILVVDDNPTNRRVVGLMLEMGGYQQIAFACDGDEACELLERNRYDVIFMDVEMPGRDGIEVTRWLRQRVEGTPTQPWVIGLSANVFKETRERATQAGMNLFLPKPVRRETVLQAVRDRLEA</sequence>
<keyword evidence="10" id="KW-0547">Nucleotide-binding</keyword>
<gene>
    <name evidence="10" type="ORF">K1X11_012820</name>
</gene>
<reference evidence="10 11" key="2">
    <citation type="submission" date="2023-12" db="EMBL/GenBank/DDBJ databases">
        <title>Description of an unclassified Opitutus bacterium of Verrucomicrobiota.</title>
        <authorList>
            <person name="Zhang D.-F."/>
        </authorList>
    </citation>
    <scope>NUCLEOTIDE SEQUENCE [LARGE SCALE GENOMIC DNA]</scope>
    <source>
        <strain evidence="10 11">WL0086</strain>
    </source>
</reference>
<dbReference type="Pfam" id="PF02518">
    <property type="entry name" value="HATPase_c"/>
    <property type="match status" value="1"/>
</dbReference>
<dbReference type="InterPro" id="IPR003594">
    <property type="entry name" value="HATPase_dom"/>
</dbReference>
<dbReference type="Gene3D" id="3.40.50.2300">
    <property type="match status" value="1"/>
</dbReference>
<dbReference type="Pfam" id="PF00512">
    <property type="entry name" value="HisKA"/>
    <property type="match status" value="1"/>
</dbReference>
<feature type="coiled-coil region" evidence="7">
    <location>
        <begin position="34"/>
        <end position="61"/>
    </location>
</feature>
<dbReference type="SMART" id="SM00387">
    <property type="entry name" value="HATPase_c"/>
    <property type="match status" value="1"/>
</dbReference>
<proteinExistence type="predicted"/>